<proteinExistence type="predicted"/>
<feature type="compositionally biased region" description="Polar residues" evidence="1">
    <location>
        <begin position="100"/>
        <end position="117"/>
    </location>
</feature>
<protein>
    <submittedName>
        <fullName evidence="4">Uncharacterized protein</fullName>
    </submittedName>
</protein>
<keyword evidence="2" id="KW-0812">Transmembrane</keyword>
<name>A0A165J3K8_XYLHT</name>
<dbReference type="InParanoid" id="A0A165J3K8"/>
<evidence type="ECO:0000256" key="2">
    <source>
        <dbReference type="SAM" id="Phobius"/>
    </source>
</evidence>
<feature type="region of interest" description="Disordered" evidence="1">
    <location>
        <begin position="200"/>
        <end position="226"/>
    </location>
</feature>
<feature type="compositionally biased region" description="Low complexity" evidence="1">
    <location>
        <begin position="44"/>
        <end position="99"/>
    </location>
</feature>
<feature type="compositionally biased region" description="Low complexity" evidence="1">
    <location>
        <begin position="118"/>
        <end position="150"/>
    </location>
</feature>
<feature type="region of interest" description="Disordered" evidence="1">
    <location>
        <begin position="35"/>
        <end position="157"/>
    </location>
</feature>
<evidence type="ECO:0000256" key="1">
    <source>
        <dbReference type="SAM" id="MobiDB-lite"/>
    </source>
</evidence>
<keyword evidence="2" id="KW-1133">Transmembrane helix</keyword>
<feature type="transmembrane region" description="Helical" evidence="2">
    <location>
        <begin position="232"/>
        <end position="254"/>
    </location>
</feature>
<dbReference type="AlphaFoldDB" id="A0A165J3K8"/>
<dbReference type="Proteomes" id="UP000076632">
    <property type="component" value="Unassembled WGS sequence"/>
</dbReference>
<dbReference type="RefSeq" id="XP_018191238.1">
    <property type="nucleotide sequence ID" value="XM_018330866.1"/>
</dbReference>
<keyword evidence="3" id="KW-0732">Signal</keyword>
<feature type="signal peptide" evidence="3">
    <location>
        <begin position="1"/>
        <end position="24"/>
    </location>
</feature>
<feature type="region of interest" description="Disordered" evidence="1">
    <location>
        <begin position="265"/>
        <end position="312"/>
    </location>
</feature>
<dbReference type="OMA" id="LDQYHKP"/>
<dbReference type="EMBL" id="KV407455">
    <property type="protein sequence ID" value="KZF25683.1"/>
    <property type="molecule type" value="Genomic_DNA"/>
</dbReference>
<evidence type="ECO:0000313" key="5">
    <source>
        <dbReference type="Proteomes" id="UP000076632"/>
    </source>
</evidence>
<feature type="compositionally biased region" description="Polar residues" evidence="1">
    <location>
        <begin position="275"/>
        <end position="288"/>
    </location>
</feature>
<dbReference type="GeneID" id="28896003"/>
<accession>A0A165J3K8</accession>
<feature type="chain" id="PRO_5007859729" evidence="3">
    <location>
        <begin position="25"/>
        <end position="312"/>
    </location>
</feature>
<dbReference type="OrthoDB" id="5425782at2759"/>
<keyword evidence="2" id="KW-0472">Membrane</keyword>
<dbReference type="STRING" id="1328760.A0A165J3K8"/>
<evidence type="ECO:0000313" key="4">
    <source>
        <dbReference type="EMBL" id="KZF25683.1"/>
    </source>
</evidence>
<evidence type="ECO:0000256" key="3">
    <source>
        <dbReference type="SAM" id="SignalP"/>
    </source>
</evidence>
<organism evidence="4 5">
    <name type="scientific">Xylona heveae (strain CBS 132557 / TC161)</name>
    <dbReference type="NCBI Taxonomy" id="1328760"/>
    <lineage>
        <taxon>Eukaryota</taxon>
        <taxon>Fungi</taxon>
        <taxon>Dikarya</taxon>
        <taxon>Ascomycota</taxon>
        <taxon>Pezizomycotina</taxon>
        <taxon>Xylonomycetes</taxon>
        <taxon>Xylonales</taxon>
        <taxon>Xylonaceae</taxon>
        <taxon>Xylona</taxon>
    </lineage>
</organism>
<feature type="compositionally biased region" description="Low complexity" evidence="1">
    <location>
        <begin position="209"/>
        <end position="226"/>
    </location>
</feature>
<gene>
    <name evidence="4" type="ORF">L228DRAFT_236754</name>
</gene>
<keyword evidence="5" id="KW-1185">Reference proteome</keyword>
<reference evidence="4 5" key="1">
    <citation type="journal article" date="2016" name="Fungal Biol.">
        <title>The genome of Xylona heveae provides a window into fungal endophytism.</title>
        <authorList>
            <person name="Gazis R."/>
            <person name="Kuo A."/>
            <person name="Riley R."/>
            <person name="LaButti K."/>
            <person name="Lipzen A."/>
            <person name="Lin J."/>
            <person name="Amirebrahimi M."/>
            <person name="Hesse C.N."/>
            <person name="Spatafora J.W."/>
            <person name="Henrissat B."/>
            <person name="Hainaut M."/>
            <person name="Grigoriev I.V."/>
            <person name="Hibbett D.S."/>
        </authorList>
    </citation>
    <scope>NUCLEOTIDE SEQUENCE [LARGE SCALE GENOMIC DNA]</scope>
    <source>
        <strain evidence="4 5">TC161</strain>
    </source>
</reference>
<sequence>MAINSKRLSCTILIFLFILSVVSAVHVEGGFYRRQNAPLGTGASASKAATTTTPATTSHDTPTSTPTTDETTPTTKTSDETTSTPSTTTPTTSENSDTSQTTEATAAPSSSDDNNPVTVTSTSTSSSRDSQKTSSGAAKSSASSTPSQTPFKATVTSNGKTTTIASAIVTSATQRIVTTVVTVSGGSTYSHTVTTSSVVPVTRDAKATDSPSLESSGEGSSSSGLSDKSKRIIVGVVVGVGGAIILGGLGIVAWRIWGRRKGMHDEDDDLMRSEPGSTGQEKTGSANGSDPFRSTLDQYHTRPGPVNTAANF</sequence>